<reference evidence="4 5" key="1">
    <citation type="submission" date="2018-07" db="EMBL/GenBank/DDBJ databases">
        <title>The complete nuclear genome of the prasinophyte Chloropicon primus (CCMP1205).</title>
        <authorList>
            <person name="Pombert J.-F."/>
            <person name="Otis C."/>
            <person name="Turmel M."/>
            <person name="Lemieux C."/>
        </authorList>
    </citation>
    <scope>NUCLEOTIDE SEQUENCE [LARGE SCALE GENOMIC DNA]</scope>
    <source>
        <strain evidence="4 5">CCMP1205</strain>
    </source>
</reference>
<feature type="region of interest" description="Disordered" evidence="2">
    <location>
        <begin position="1"/>
        <end position="34"/>
    </location>
</feature>
<dbReference type="PANTHER" id="PTHR21074">
    <property type="entry name" value="IQ AND UBIQUITIN-LIKE DOMAIN-CONTAINING PROTEIN"/>
    <property type="match status" value="1"/>
</dbReference>
<accession>A0A5B8MDL7</accession>
<protein>
    <recommendedName>
        <fullName evidence="3">Ubiquitin-like domain-containing protein</fullName>
    </recommendedName>
</protein>
<dbReference type="OrthoDB" id="10265862at2759"/>
<name>A0A5B8MDL7_9CHLO</name>
<dbReference type="InterPro" id="IPR057887">
    <property type="entry name" value="IQUB_helical"/>
</dbReference>
<feature type="coiled-coil region" evidence="1">
    <location>
        <begin position="278"/>
        <end position="307"/>
    </location>
</feature>
<dbReference type="InterPro" id="IPR029071">
    <property type="entry name" value="Ubiquitin-like_domsf"/>
</dbReference>
<evidence type="ECO:0000259" key="3">
    <source>
        <dbReference type="PROSITE" id="PS50053"/>
    </source>
</evidence>
<evidence type="ECO:0000256" key="2">
    <source>
        <dbReference type="SAM" id="MobiDB-lite"/>
    </source>
</evidence>
<dbReference type="AlphaFoldDB" id="A0A5B8MDL7"/>
<feature type="domain" description="Ubiquitin-like" evidence="3">
    <location>
        <begin position="53"/>
        <end position="113"/>
    </location>
</feature>
<gene>
    <name evidence="4" type="ORF">A3770_02p10270</name>
</gene>
<dbReference type="PROSITE" id="PS50053">
    <property type="entry name" value="UBIQUITIN_2"/>
    <property type="match status" value="1"/>
</dbReference>
<sequence>MSTEEPKEEEAPQPEAVEPEAQESEAQEPEPQDEVVVVTAVAPQGQGVEEVRATFTIKPENFKHRVSISIESRGSEVKALLSKDLRISIGAIVVFYEGKIIPDDQPLSALGLEADADADFDLVLDYSSHIAKEKAAIVAGKLPETIDVEVVQGPGKPIKLVHVAIDVSKKTQKPYLGGYRDKRDGLVYHHASTNTERRRRMEDPDRRLTRETQTFIMATHTVQSSRECGTQMERNGLLLDDTKDKVLVPGTYVTSEEHASKVLASTVMIQRNLRMYIARKKVNELRKKKEEHDKFAEEQRLAKVEKEEADRRYNIERRMRPKKKSDFKILHEELETWNTQETLKIKNSGMTKEEKQKALQKLLFKETKLLQTIDRLKVLAQKENADENINKVLSKMSLPKRWNLKDGHVIEVHTPYTTRAIELQQLYFGLQVPILTTEERLDVLLHVKWTVKEFDCNLTREIVDLIDREADLLSRGRNPKTLTGLRRRISHLFITFVETPEFNPEVAKYQINVDDAYDLKESVSTNFDSALNL</sequence>
<keyword evidence="5" id="KW-1185">Reference proteome</keyword>
<feature type="compositionally biased region" description="Acidic residues" evidence="2">
    <location>
        <begin position="1"/>
        <end position="33"/>
    </location>
</feature>
<dbReference type="SUPFAM" id="SSF54236">
    <property type="entry name" value="Ubiquitin-like"/>
    <property type="match status" value="1"/>
</dbReference>
<dbReference type="CDD" id="cd17039">
    <property type="entry name" value="Ubl_ubiquitin_like"/>
    <property type="match status" value="1"/>
</dbReference>
<organism evidence="4 5">
    <name type="scientific">Chloropicon primus</name>
    <dbReference type="NCBI Taxonomy" id="1764295"/>
    <lineage>
        <taxon>Eukaryota</taxon>
        <taxon>Viridiplantae</taxon>
        <taxon>Chlorophyta</taxon>
        <taxon>Chloropicophyceae</taxon>
        <taxon>Chloropicales</taxon>
        <taxon>Chloropicaceae</taxon>
        <taxon>Chloropicon</taxon>
    </lineage>
</organism>
<dbReference type="Pfam" id="PF25805">
    <property type="entry name" value="IQUB"/>
    <property type="match status" value="1"/>
</dbReference>
<proteinExistence type="predicted"/>
<dbReference type="EMBL" id="CP031035">
    <property type="protein sequence ID" value="QDZ18509.1"/>
    <property type="molecule type" value="Genomic_DNA"/>
</dbReference>
<dbReference type="PANTHER" id="PTHR21074:SF0">
    <property type="entry name" value="IQ AND UBIQUITIN-LIKE DOMAIN-CONTAINING PROTEIN"/>
    <property type="match status" value="1"/>
</dbReference>
<dbReference type="STRING" id="1764295.A0A5B8MDL7"/>
<dbReference type="InterPro" id="IPR000626">
    <property type="entry name" value="Ubiquitin-like_dom"/>
</dbReference>
<evidence type="ECO:0000313" key="5">
    <source>
        <dbReference type="Proteomes" id="UP000316726"/>
    </source>
</evidence>
<dbReference type="PROSITE" id="PS50096">
    <property type="entry name" value="IQ"/>
    <property type="match status" value="1"/>
</dbReference>
<dbReference type="InterPro" id="IPR037695">
    <property type="entry name" value="IQUB"/>
</dbReference>
<evidence type="ECO:0000313" key="4">
    <source>
        <dbReference type="EMBL" id="QDZ18509.1"/>
    </source>
</evidence>
<evidence type="ECO:0000256" key="1">
    <source>
        <dbReference type="SAM" id="Coils"/>
    </source>
</evidence>
<dbReference type="Proteomes" id="UP000316726">
    <property type="component" value="Chromosome 2"/>
</dbReference>
<keyword evidence="1" id="KW-0175">Coiled coil</keyword>